<protein>
    <submittedName>
        <fullName evidence="2">Uncharacterized protein</fullName>
    </submittedName>
</protein>
<evidence type="ECO:0000313" key="3">
    <source>
        <dbReference type="Proteomes" id="UP001554567"/>
    </source>
</evidence>
<keyword evidence="3" id="KW-1185">Reference proteome</keyword>
<accession>A0ABV3MZB6</accession>
<proteinExistence type="predicted"/>
<dbReference type="Proteomes" id="UP001554567">
    <property type="component" value="Unassembled WGS sequence"/>
</dbReference>
<evidence type="ECO:0000256" key="1">
    <source>
        <dbReference type="SAM" id="MobiDB-lite"/>
    </source>
</evidence>
<gene>
    <name evidence="2" type="ORF">ABW286_06745</name>
</gene>
<sequence>MNISSEKTNHSHAVASLNTDHSSQSKKANAAHLTGKVDAVENICEGFAKISISSNKKVSFSNFIDCRFYHKPDEEKGLFILSKDDVTYRINVDRAAKAHGLMVAVGHDDHKTSPNPYNHAFALSEIAKLG</sequence>
<feature type="region of interest" description="Disordered" evidence="1">
    <location>
        <begin position="1"/>
        <end position="31"/>
    </location>
</feature>
<evidence type="ECO:0000313" key="2">
    <source>
        <dbReference type="EMBL" id="MEW5288878.1"/>
    </source>
</evidence>
<name>A0ABV3MZB6_9GAMM</name>
<dbReference type="EMBL" id="JBFKZN010000003">
    <property type="protein sequence ID" value="MEW5288878.1"/>
    <property type="molecule type" value="Genomic_DNA"/>
</dbReference>
<reference evidence="2 3" key="1">
    <citation type="submission" date="2024-07" db="EMBL/GenBank/DDBJ databases">
        <authorList>
            <person name="Dulla G.F.J."/>
            <person name="Delorm J.G."/>
        </authorList>
    </citation>
    <scope>NUCLEOTIDE SEQUENCE [LARGE SCALE GENOMIC DNA]</scope>
    <source>
        <strain evidence="2 3">JGD 233</strain>
    </source>
</reference>
<organism evidence="2 3">
    <name type="scientific">Erwinia papayae</name>
    <dbReference type="NCBI Taxonomy" id="206499"/>
    <lineage>
        <taxon>Bacteria</taxon>
        <taxon>Pseudomonadati</taxon>
        <taxon>Pseudomonadota</taxon>
        <taxon>Gammaproteobacteria</taxon>
        <taxon>Enterobacterales</taxon>
        <taxon>Erwiniaceae</taxon>
        <taxon>Erwinia</taxon>
    </lineage>
</organism>
<comment type="caution">
    <text evidence="2">The sequence shown here is derived from an EMBL/GenBank/DDBJ whole genome shotgun (WGS) entry which is preliminary data.</text>
</comment>
<feature type="compositionally biased region" description="Polar residues" evidence="1">
    <location>
        <begin position="16"/>
        <end position="27"/>
    </location>
</feature>
<dbReference type="RefSeq" id="WP_367167028.1">
    <property type="nucleotide sequence ID" value="NZ_JBFKZN010000003.1"/>
</dbReference>